<evidence type="ECO:0000256" key="11">
    <source>
        <dbReference type="ARBA" id="ARBA00022840"/>
    </source>
</evidence>
<feature type="binding site" evidence="16">
    <location>
        <position position="191"/>
    </location>
    <ligand>
        <name>substrate</name>
    </ligand>
</feature>
<feature type="binding site" evidence="16">
    <location>
        <begin position="114"/>
        <end position="117"/>
    </location>
    <ligand>
        <name>substrate</name>
    </ligand>
</feature>
<evidence type="ECO:0000313" key="17">
    <source>
        <dbReference type="EMBL" id="MBK9796066.1"/>
    </source>
</evidence>
<keyword evidence="8 16" id="KW-0808">Transferase</keyword>
<dbReference type="GO" id="GO:0046872">
    <property type="term" value="F:metal ion binding"/>
    <property type="evidence" value="ECO:0007669"/>
    <property type="project" value="UniProtKB-KW"/>
</dbReference>
<comment type="subcellular location">
    <subcellularLocation>
        <location evidence="3 16">Cytoplasm</location>
    </subcellularLocation>
</comment>
<dbReference type="NCBIfam" id="TIGR00671">
    <property type="entry name" value="baf"/>
    <property type="match status" value="1"/>
</dbReference>
<comment type="catalytic activity">
    <reaction evidence="1 16">
        <text>(R)-pantothenate + ATP = (R)-4'-phosphopantothenate + ADP + H(+)</text>
        <dbReference type="Rhea" id="RHEA:16373"/>
        <dbReference type="ChEBI" id="CHEBI:10986"/>
        <dbReference type="ChEBI" id="CHEBI:15378"/>
        <dbReference type="ChEBI" id="CHEBI:29032"/>
        <dbReference type="ChEBI" id="CHEBI:30616"/>
        <dbReference type="ChEBI" id="CHEBI:456216"/>
        <dbReference type="EC" id="2.7.1.33"/>
    </reaction>
</comment>
<dbReference type="EC" id="2.7.1.33" evidence="6 16"/>
<dbReference type="EMBL" id="JADKIO010000005">
    <property type="protein sequence ID" value="MBK9796066.1"/>
    <property type="molecule type" value="Genomic_DNA"/>
</dbReference>
<dbReference type="GO" id="GO:0005737">
    <property type="term" value="C:cytoplasm"/>
    <property type="evidence" value="ECO:0007669"/>
    <property type="project" value="UniProtKB-SubCell"/>
</dbReference>
<evidence type="ECO:0000256" key="15">
    <source>
        <dbReference type="ARBA" id="ARBA00040883"/>
    </source>
</evidence>
<gene>
    <name evidence="16" type="primary">coaX</name>
    <name evidence="17" type="ORF">IPP58_06140</name>
</gene>
<name>A0A9D7XGB6_9BACT</name>
<evidence type="ECO:0000256" key="13">
    <source>
        <dbReference type="ARBA" id="ARBA00022993"/>
    </source>
</evidence>
<keyword evidence="10 16" id="KW-0418">Kinase</keyword>
<keyword evidence="13 16" id="KW-0173">Coenzyme A biosynthesis</keyword>
<reference evidence="17" key="1">
    <citation type="submission" date="2020-10" db="EMBL/GenBank/DDBJ databases">
        <title>Connecting structure to function with the recovery of over 1000 high-quality activated sludge metagenome-assembled genomes encoding full-length rRNA genes using long-read sequencing.</title>
        <authorList>
            <person name="Singleton C.M."/>
            <person name="Petriglieri F."/>
            <person name="Kristensen J.M."/>
            <person name="Kirkegaard R.H."/>
            <person name="Michaelsen T.Y."/>
            <person name="Andersen M.H."/>
            <person name="Karst S.M."/>
            <person name="Dueholm M.S."/>
            <person name="Nielsen P.H."/>
            <person name="Albertsen M."/>
        </authorList>
    </citation>
    <scope>NUCLEOTIDE SEQUENCE</scope>
    <source>
        <strain evidence="17">Skiv_18-Q3-R9-52_MAXAC.067</strain>
    </source>
</reference>
<sequence>MSLLLAVDVGNTNVVLGVFDLSKGPEAPLVCSWRLATSRERTVDEYGLSVLALMRHQGIEASQIKHVAISCVVPPLHPVLMSLAKAFFGVDAFYVEPGVKTGVKVLIDNPSELGADRLVNAVAGIEKFGAPLIVVDFGTATTFDVVNAKKEYLGGLICPGLKISADALFQRASRLPRVEIAEPERLVGRNTVQAMQSGIFYGYVGMVDGILDRLLEECPEAKVAATGGLARVIAPHTKHIKHIAQDLTLDGLRILWFRNQGGTRK</sequence>
<evidence type="ECO:0000256" key="2">
    <source>
        <dbReference type="ARBA" id="ARBA00001958"/>
    </source>
</evidence>
<comment type="cofactor">
    <cofactor evidence="16">
        <name>NH4(+)</name>
        <dbReference type="ChEBI" id="CHEBI:28938"/>
    </cofactor>
    <cofactor evidence="16">
        <name>K(+)</name>
        <dbReference type="ChEBI" id="CHEBI:29103"/>
    </cofactor>
    <text evidence="16">A monovalent cation. Ammonium or potassium.</text>
</comment>
<evidence type="ECO:0000256" key="6">
    <source>
        <dbReference type="ARBA" id="ARBA00012102"/>
    </source>
</evidence>
<feature type="binding site" evidence="16">
    <location>
        <position position="139"/>
    </location>
    <ligand>
        <name>ATP</name>
        <dbReference type="ChEBI" id="CHEBI:30616"/>
    </ligand>
</feature>
<dbReference type="Gene3D" id="3.30.420.40">
    <property type="match status" value="2"/>
</dbReference>
<evidence type="ECO:0000256" key="7">
    <source>
        <dbReference type="ARBA" id="ARBA00022490"/>
    </source>
</evidence>
<dbReference type="GO" id="GO:0005524">
    <property type="term" value="F:ATP binding"/>
    <property type="evidence" value="ECO:0007669"/>
    <property type="project" value="UniProtKB-UniRule"/>
</dbReference>
<accession>A0A9D7XGB6</accession>
<keyword evidence="7 16" id="KW-0963">Cytoplasm</keyword>
<evidence type="ECO:0000256" key="1">
    <source>
        <dbReference type="ARBA" id="ARBA00001206"/>
    </source>
</evidence>
<dbReference type="NCBIfam" id="NF009855">
    <property type="entry name" value="PRK13321.1"/>
    <property type="match status" value="1"/>
</dbReference>
<dbReference type="HAMAP" id="MF_01274">
    <property type="entry name" value="Pantothen_kinase_3"/>
    <property type="match status" value="1"/>
</dbReference>
<feature type="active site" description="Proton acceptor" evidence="16">
    <location>
        <position position="116"/>
    </location>
</feature>
<dbReference type="GO" id="GO:0004594">
    <property type="term" value="F:pantothenate kinase activity"/>
    <property type="evidence" value="ECO:0007669"/>
    <property type="project" value="UniProtKB-UniRule"/>
</dbReference>
<evidence type="ECO:0000256" key="3">
    <source>
        <dbReference type="ARBA" id="ARBA00004496"/>
    </source>
</evidence>
<comment type="cofactor">
    <cofactor evidence="2">
        <name>K(+)</name>
        <dbReference type="ChEBI" id="CHEBI:29103"/>
    </cofactor>
</comment>
<keyword evidence="11 16" id="KW-0067">ATP-binding</keyword>
<dbReference type="PANTHER" id="PTHR34265:SF1">
    <property type="entry name" value="TYPE III PANTOTHENATE KINASE"/>
    <property type="match status" value="1"/>
</dbReference>
<evidence type="ECO:0000256" key="8">
    <source>
        <dbReference type="ARBA" id="ARBA00022679"/>
    </source>
</evidence>
<keyword evidence="9 16" id="KW-0547">Nucleotide-binding</keyword>
<dbReference type="SUPFAM" id="SSF53067">
    <property type="entry name" value="Actin-like ATPase domain"/>
    <property type="match status" value="2"/>
</dbReference>
<evidence type="ECO:0000256" key="10">
    <source>
        <dbReference type="ARBA" id="ARBA00022777"/>
    </source>
</evidence>
<dbReference type="GO" id="GO:0015937">
    <property type="term" value="P:coenzyme A biosynthetic process"/>
    <property type="evidence" value="ECO:0007669"/>
    <property type="project" value="UniProtKB-UniRule"/>
</dbReference>
<dbReference type="PANTHER" id="PTHR34265">
    <property type="entry name" value="TYPE III PANTOTHENATE KINASE"/>
    <property type="match status" value="1"/>
</dbReference>
<evidence type="ECO:0000256" key="4">
    <source>
        <dbReference type="ARBA" id="ARBA00005225"/>
    </source>
</evidence>
<comment type="subunit">
    <text evidence="5 16">Homodimer.</text>
</comment>
<comment type="pathway">
    <text evidence="4 16">Cofactor biosynthesis; coenzyme A biosynthesis; CoA from (R)-pantothenate: step 1/5.</text>
</comment>
<evidence type="ECO:0000313" key="18">
    <source>
        <dbReference type="Proteomes" id="UP000886657"/>
    </source>
</evidence>
<dbReference type="AlphaFoldDB" id="A0A9D7XGB6"/>
<dbReference type="CDD" id="cd24015">
    <property type="entry name" value="ASKHA_NBD_PanK-III"/>
    <property type="match status" value="1"/>
</dbReference>
<feature type="binding site" evidence="16">
    <location>
        <position position="136"/>
    </location>
    <ligand>
        <name>K(+)</name>
        <dbReference type="ChEBI" id="CHEBI:29103"/>
    </ligand>
</feature>
<protein>
    <recommendedName>
        <fullName evidence="15 16">Type III pantothenate kinase</fullName>
        <ecNumber evidence="6 16">2.7.1.33</ecNumber>
    </recommendedName>
    <alternativeName>
        <fullName evidence="16">PanK-III</fullName>
    </alternativeName>
    <alternativeName>
        <fullName evidence="16">Pantothenic acid kinase</fullName>
    </alternativeName>
</protein>
<dbReference type="Pfam" id="PF03309">
    <property type="entry name" value="Pan_kinase"/>
    <property type="match status" value="1"/>
</dbReference>
<comment type="similarity">
    <text evidence="14 16">Belongs to the type III pantothenate kinase family.</text>
</comment>
<dbReference type="InterPro" id="IPR043129">
    <property type="entry name" value="ATPase_NBD"/>
</dbReference>
<comment type="caution">
    <text evidence="16">Lacks conserved residue(s) required for the propagation of feature annotation.</text>
</comment>
<dbReference type="InterPro" id="IPR004619">
    <property type="entry name" value="Type_III_PanK"/>
</dbReference>
<evidence type="ECO:0000256" key="14">
    <source>
        <dbReference type="ARBA" id="ARBA00038036"/>
    </source>
</evidence>
<evidence type="ECO:0000256" key="9">
    <source>
        <dbReference type="ARBA" id="ARBA00022741"/>
    </source>
</evidence>
<comment type="function">
    <text evidence="16">Catalyzes the phosphorylation of pantothenate (Pan), the first step in CoA biosynthesis.</text>
</comment>
<evidence type="ECO:0000256" key="12">
    <source>
        <dbReference type="ARBA" id="ARBA00022958"/>
    </source>
</evidence>
<dbReference type="Proteomes" id="UP000886657">
    <property type="component" value="Unassembled WGS sequence"/>
</dbReference>
<evidence type="ECO:0000256" key="16">
    <source>
        <dbReference type="HAMAP-Rule" id="MF_01274"/>
    </source>
</evidence>
<feature type="binding site" evidence="16">
    <location>
        <begin position="8"/>
        <end position="15"/>
    </location>
    <ligand>
        <name>ATP</name>
        <dbReference type="ChEBI" id="CHEBI:30616"/>
    </ligand>
</feature>
<proteinExistence type="inferred from homology"/>
<evidence type="ECO:0000256" key="5">
    <source>
        <dbReference type="ARBA" id="ARBA00011738"/>
    </source>
</evidence>
<keyword evidence="12 16" id="KW-0630">Potassium</keyword>
<keyword evidence="16" id="KW-0479">Metal-binding</keyword>
<dbReference type="NCBIfam" id="NF009848">
    <property type="entry name" value="PRK13318.1-6"/>
    <property type="match status" value="1"/>
</dbReference>
<organism evidence="17 18">
    <name type="scientific">Candidatus Geothrix skivensis</name>
    <dbReference type="NCBI Taxonomy" id="2954439"/>
    <lineage>
        <taxon>Bacteria</taxon>
        <taxon>Pseudomonadati</taxon>
        <taxon>Acidobacteriota</taxon>
        <taxon>Holophagae</taxon>
        <taxon>Holophagales</taxon>
        <taxon>Holophagaceae</taxon>
        <taxon>Geothrix</taxon>
    </lineage>
</organism>
<comment type="caution">
    <text evidence="17">The sequence shown here is derived from an EMBL/GenBank/DDBJ whole genome shotgun (WGS) entry which is preliminary data.</text>
</comment>